<sequence length="61" mass="7185">MKDYEEFFDAIVTDSEEAICIHDYGQDKDIWLPKSQIEIEEIANGIIIKMPQWLAKEKELI</sequence>
<dbReference type="AlphaFoldDB" id="A0A6M3J1X1"/>
<name>A0A6M3J1X1_9ZZZZ</name>
<accession>A0A6M3J1X1</accession>
<proteinExistence type="predicted"/>
<evidence type="ECO:0000313" key="1">
    <source>
        <dbReference type="EMBL" id="QJA62862.1"/>
    </source>
</evidence>
<reference evidence="1" key="1">
    <citation type="submission" date="2020-03" db="EMBL/GenBank/DDBJ databases">
        <title>The deep terrestrial virosphere.</title>
        <authorList>
            <person name="Holmfeldt K."/>
            <person name="Nilsson E."/>
            <person name="Simone D."/>
            <person name="Lopez-Fernandez M."/>
            <person name="Wu X."/>
            <person name="de Brujin I."/>
            <person name="Lundin D."/>
            <person name="Andersson A."/>
            <person name="Bertilsson S."/>
            <person name="Dopson M."/>
        </authorList>
    </citation>
    <scope>NUCLEOTIDE SEQUENCE</scope>
    <source>
        <strain evidence="1">MM415B00713</strain>
    </source>
</reference>
<gene>
    <name evidence="1" type="ORF">MM415B00713_0032</name>
</gene>
<dbReference type="EMBL" id="MT141483">
    <property type="protein sequence ID" value="QJA62862.1"/>
    <property type="molecule type" value="Genomic_DNA"/>
</dbReference>
<protein>
    <submittedName>
        <fullName evidence="1">Uncharacterized protein</fullName>
    </submittedName>
</protein>
<organism evidence="1">
    <name type="scientific">viral metagenome</name>
    <dbReference type="NCBI Taxonomy" id="1070528"/>
    <lineage>
        <taxon>unclassified sequences</taxon>
        <taxon>metagenomes</taxon>
        <taxon>organismal metagenomes</taxon>
    </lineage>
</organism>